<name>A0A9D4YWQ7_CHLVU</name>
<dbReference type="AlphaFoldDB" id="A0A9D4YWQ7"/>
<feature type="binding site" evidence="1">
    <location>
        <position position="53"/>
    </location>
    <ligand>
        <name>Mg(2+)</name>
        <dbReference type="ChEBI" id="CHEBI:18420"/>
        <label>1</label>
    </ligand>
</feature>
<gene>
    <name evidence="2" type="ORF">D9Q98_005032</name>
</gene>
<keyword evidence="1" id="KW-0479">Metal-binding</keyword>
<dbReference type="Pfam" id="PF03747">
    <property type="entry name" value="ADP_ribosyl_GH"/>
    <property type="match status" value="1"/>
</dbReference>
<reference evidence="2" key="1">
    <citation type="journal article" date="2019" name="Plant J.">
        <title>Chlorella vulgaris genome assembly and annotation reveals the molecular basis for metabolic acclimation to high light conditions.</title>
        <authorList>
            <person name="Cecchin M."/>
            <person name="Marcolungo L."/>
            <person name="Rossato M."/>
            <person name="Girolomoni L."/>
            <person name="Cosentino E."/>
            <person name="Cuine S."/>
            <person name="Li-Beisson Y."/>
            <person name="Delledonne M."/>
            <person name="Ballottari M."/>
        </authorList>
    </citation>
    <scope>NUCLEOTIDE SEQUENCE</scope>
    <source>
        <strain evidence="2">211/11P</strain>
    </source>
</reference>
<comment type="cofactor">
    <cofactor evidence="1">
        <name>Mg(2+)</name>
        <dbReference type="ChEBI" id="CHEBI:18420"/>
    </cofactor>
    <text evidence="1">Binds 2 magnesium ions per subunit.</text>
</comment>
<feature type="binding site" evidence="1">
    <location>
        <position position="55"/>
    </location>
    <ligand>
        <name>Mg(2+)</name>
        <dbReference type="ChEBI" id="CHEBI:18420"/>
        <label>1</label>
    </ligand>
</feature>
<keyword evidence="3" id="KW-1185">Reference proteome</keyword>
<evidence type="ECO:0000256" key="1">
    <source>
        <dbReference type="PIRSR" id="PIRSR605502-1"/>
    </source>
</evidence>
<proteinExistence type="predicted"/>
<feature type="binding site" evidence="1">
    <location>
        <position position="54"/>
    </location>
    <ligand>
        <name>Mg(2+)</name>
        <dbReference type="ChEBI" id="CHEBI:18420"/>
        <label>1</label>
    </ligand>
</feature>
<reference evidence="2" key="2">
    <citation type="submission" date="2020-11" db="EMBL/GenBank/DDBJ databases">
        <authorList>
            <person name="Cecchin M."/>
            <person name="Marcolungo L."/>
            <person name="Rossato M."/>
            <person name="Girolomoni L."/>
            <person name="Cosentino E."/>
            <person name="Cuine S."/>
            <person name="Li-Beisson Y."/>
            <person name="Delledonne M."/>
            <person name="Ballottari M."/>
        </authorList>
    </citation>
    <scope>NUCLEOTIDE SEQUENCE</scope>
    <source>
        <strain evidence="2">211/11P</strain>
        <tissue evidence="2">Whole cell</tissue>
    </source>
</reference>
<sequence length="342" mass="35735">MDHALGALLGAAVGDAAGAFLEFWHGDIVEADVEKALTLPGGGCFAVGPGQFTDDTELALCQAYGLAGHAPSDGFPTESVATQYAWWFNASKPFDAGQTTSLAFRVPRCPGDRGFAATLRANVDNPTNASSKANGAAMRATPLAIWGHRLPLNALAACARQDAQLSHPNETTQDANACYVIACASLIAQPGDSEAALAAAEGWAGVHGCAEVQAWLAEARGGGMESYRASPLIGFVKHAFLLAFFHLRERSSFEAGLRHTLLCGGDTDTNAAIVCGLLGALHGAAAGIPEKMRSTVESYTPVNCGETNMGIERPSKLHGREIRPLVARLFKSATTAQVEKSQ</sequence>
<dbReference type="InterPro" id="IPR005502">
    <property type="entry name" value="Ribosyl_crysJ1"/>
</dbReference>
<feature type="binding site" evidence="1">
    <location>
        <position position="269"/>
    </location>
    <ligand>
        <name>Mg(2+)</name>
        <dbReference type="ChEBI" id="CHEBI:18420"/>
        <label>1</label>
    </ligand>
</feature>
<dbReference type="PANTHER" id="PTHR16222:SF35">
    <property type="entry name" value="ADP-RIBOSYLGLYCOHYDROLASE"/>
    <property type="match status" value="1"/>
</dbReference>
<dbReference type="GO" id="GO:0046872">
    <property type="term" value="F:metal ion binding"/>
    <property type="evidence" value="ECO:0007669"/>
    <property type="project" value="UniProtKB-KW"/>
</dbReference>
<comment type="caution">
    <text evidence="2">The sequence shown here is derived from an EMBL/GenBank/DDBJ whole genome shotgun (WGS) entry which is preliminary data.</text>
</comment>
<evidence type="ECO:0000313" key="2">
    <source>
        <dbReference type="EMBL" id="KAI3430437.1"/>
    </source>
</evidence>
<dbReference type="Proteomes" id="UP001055712">
    <property type="component" value="Unassembled WGS sequence"/>
</dbReference>
<dbReference type="OrthoDB" id="410104at2759"/>
<protein>
    <submittedName>
        <fullName evidence="2">Uncharacterized protein</fullName>
    </submittedName>
</protein>
<evidence type="ECO:0000313" key="3">
    <source>
        <dbReference type="Proteomes" id="UP001055712"/>
    </source>
</evidence>
<organism evidence="2 3">
    <name type="scientific">Chlorella vulgaris</name>
    <name type="common">Green alga</name>
    <dbReference type="NCBI Taxonomy" id="3077"/>
    <lineage>
        <taxon>Eukaryota</taxon>
        <taxon>Viridiplantae</taxon>
        <taxon>Chlorophyta</taxon>
        <taxon>core chlorophytes</taxon>
        <taxon>Trebouxiophyceae</taxon>
        <taxon>Chlorellales</taxon>
        <taxon>Chlorellaceae</taxon>
        <taxon>Chlorella clade</taxon>
        <taxon>Chlorella</taxon>
    </lineage>
</organism>
<accession>A0A9D4YWQ7</accession>
<dbReference type="Gene3D" id="1.10.4080.10">
    <property type="entry name" value="ADP-ribosylation/Crystallin J1"/>
    <property type="match status" value="1"/>
</dbReference>
<dbReference type="InterPro" id="IPR036705">
    <property type="entry name" value="Ribosyl_crysJ1_sf"/>
</dbReference>
<keyword evidence="1" id="KW-0460">Magnesium</keyword>
<dbReference type="PANTHER" id="PTHR16222">
    <property type="entry name" value="ADP-RIBOSYLGLYCOHYDROLASE"/>
    <property type="match status" value="1"/>
</dbReference>
<feature type="binding site" evidence="1">
    <location>
        <position position="266"/>
    </location>
    <ligand>
        <name>Mg(2+)</name>
        <dbReference type="ChEBI" id="CHEBI:18420"/>
        <label>1</label>
    </ligand>
</feature>
<dbReference type="SUPFAM" id="SSF101478">
    <property type="entry name" value="ADP-ribosylglycohydrolase"/>
    <property type="match status" value="1"/>
</dbReference>
<dbReference type="EMBL" id="SIDB01000007">
    <property type="protein sequence ID" value="KAI3430437.1"/>
    <property type="molecule type" value="Genomic_DNA"/>
</dbReference>
<dbReference type="InterPro" id="IPR050792">
    <property type="entry name" value="ADP-ribosylglycohydrolase"/>
</dbReference>
<feature type="binding site" evidence="1">
    <location>
        <position position="268"/>
    </location>
    <ligand>
        <name>Mg(2+)</name>
        <dbReference type="ChEBI" id="CHEBI:18420"/>
        <label>1</label>
    </ligand>
</feature>